<keyword evidence="8" id="KW-0804">Transcription</keyword>
<evidence type="ECO:0000313" key="15">
    <source>
        <dbReference type="Proteomes" id="UP000824998"/>
    </source>
</evidence>
<comment type="subcellular location">
    <subcellularLocation>
        <location evidence="1">Nucleus</location>
    </subcellularLocation>
</comment>
<accession>A0A9P7YIH2</accession>
<evidence type="ECO:0000259" key="13">
    <source>
        <dbReference type="SMART" id="SM01281"/>
    </source>
</evidence>
<dbReference type="Pfam" id="PF25326">
    <property type="entry name" value="ARM_SRB8"/>
    <property type="match status" value="1"/>
</dbReference>
<dbReference type="OrthoDB" id="20828at2759"/>
<keyword evidence="6" id="KW-0805">Transcription regulation</keyword>
<dbReference type="GO" id="GO:0006357">
    <property type="term" value="P:regulation of transcription by RNA polymerase II"/>
    <property type="evidence" value="ECO:0007669"/>
    <property type="project" value="InterPro"/>
</dbReference>
<comment type="subunit">
    <text evidence="3">Component of the SRB8-11 complex, which itself associates with the Mediator complex.</text>
</comment>
<evidence type="ECO:0000256" key="7">
    <source>
        <dbReference type="ARBA" id="ARBA00023159"/>
    </source>
</evidence>
<feature type="region of interest" description="Disordered" evidence="12">
    <location>
        <begin position="1"/>
        <end position="49"/>
    </location>
</feature>
<evidence type="ECO:0000256" key="2">
    <source>
        <dbReference type="ARBA" id="ARBA00010289"/>
    </source>
</evidence>
<keyword evidence="7" id="KW-0010">Activator</keyword>
<protein>
    <recommendedName>
        <fullName evidence="4">Mediator of RNA polymerase II transcription subunit 12</fullName>
    </recommendedName>
    <alternativeName>
        <fullName evidence="11">Mediator complex subunit 12</fullName>
    </alternativeName>
</protein>
<dbReference type="InterPro" id="IPR057344">
    <property type="entry name" value="ARM_SRB8"/>
</dbReference>
<evidence type="ECO:0000256" key="4">
    <source>
        <dbReference type="ARBA" id="ARBA00019622"/>
    </source>
</evidence>
<evidence type="ECO:0000256" key="11">
    <source>
        <dbReference type="ARBA" id="ARBA00032010"/>
    </source>
</evidence>
<gene>
    <name evidence="14" type="ORF">BJ875DRAFT_377234</name>
</gene>
<evidence type="ECO:0000256" key="8">
    <source>
        <dbReference type="ARBA" id="ARBA00023163"/>
    </source>
</evidence>
<keyword evidence="15" id="KW-1185">Reference proteome</keyword>
<dbReference type="InterPro" id="IPR019035">
    <property type="entry name" value="Mediator_Med12"/>
</dbReference>
<feature type="compositionally biased region" description="Polar residues" evidence="12">
    <location>
        <begin position="95"/>
        <end position="117"/>
    </location>
</feature>
<comment type="similarity">
    <text evidence="2">Belongs to the Mediator complex subunit 12 family.</text>
</comment>
<feature type="region of interest" description="Disordered" evidence="12">
    <location>
        <begin position="82"/>
        <end position="174"/>
    </location>
</feature>
<dbReference type="SMART" id="SM01281">
    <property type="entry name" value="Med12"/>
    <property type="match status" value="1"/>
</dbReference>
<dbReference type="PANTHER" id="PTHR46567">
    <property type="entry name" value="MEDIATOR OF RNA POLYMERASE II TRANSCRIPTION SUBUNIT 12"/>
    <property type="match status" value="1"/>
</dbReference>
<dbReference type="EMBL" id="MU251476">
    <property type="protein sequence ID" value="KAG9234086.1"/>
    <property type="molecule type" value="Genomic_DNA"/>
</dbReference>
<dbReference type="Proteomes" id="UP000824998">
    <property type="component" value="Unassembled WGS sequence"/>
</dbReference>
<dbReference type="PANTHER" id="PTHR46567:SF1">
    <property type="entry name" value="MEDIATOR OF RNA POLYMERASE II TRANSCRIPTION SUBUNIT 12"/>
    <property type="match status" value="1"/>
</dbReference>
<dbReference type="GO" id="GO:0016592">
    <property type="term" value="C:mediator complex"/>
    <property type="evidence" value="ECO:0007669"/>
    <property type="project" value="InterPro"/>
</dbReference>
<evidence type="ECO:0000256" key="6">
    <source>
        <dbReference type="ARBA" id="ARBA00023015"/>
    </source>
</evidence>
<keyword evidence="9" id="KW-0539">Nucleus</keyword>
<comment type="caution">
    <text evidence="14">The sequence shown here is derived from an EMBL/GenBank/DDBJ whole genome shotgun (WGS) entry which is preliminary data.</text>
</comment>
<evidence type="ECO:0000256" key="3">
    <source>
        <dbReference type="ARBA" id="ARBA00011629"/>
    </source>
</evidence>
<proteinExistence type="inferred from homology"/>
<evidence type="ECO:0000313" key="14">
    <source>
        <dbReference type="EMBL" id="KAG9234086.1"/>
    </source>
</evidence>
<evidence type="ECO:0000256" key="10">
    <source>
        <dbReference type="ARBA" id="ARBA00025661"/>
    </source>
</evidence>
<evidence type="ECO:0000256" key="12">
    <source>
        <dbReference type="SAM" id="MobiDB-lite"/>
    </source>
</evidence>
<evidence type="ECO:0000256" key="1">
    <source>
        <dbReference type="ARBA" id="ARBA00004123"/>
    </source>
</evidence>
<comment type="function">
    <text evidence="10">Component of the SRB8-11 complex. The SRB8-11 complex is a regulatory module of the Mediator complex which is itself involved in regulation of basal and activated RNA polymerase II-dependent transcription. The SRB8-11 complex may be involved in the transcriptional repression of a subset of genes regulated by Mediator. It may inhibit the association of the Mediator complex with RNA polymerase II to form the holoenzyme complex.</text>
</comment>
<name>A0A9P7YIH2_9HELO</name>
<reference evidence="14" key="1">
    <citation type="journal article" date="2021" name="IMA Fungus">
        <title>Genomic characterization of three marine fungi, including Emericellopsis atlantica sp. nov. with signatures of a generalist lifestyle and marine biomass degradation.</title>
        <authorList>
            <person name="Hagestad O.C."/>
            <person name="Hou L."/>
            <person name="Andersen J.H."/>
            <person name="Hansen E.H."/>
            <person name="Altermark B."/>
            <person name="Li C."/>
            <person name="Kuhnert E."/>
            <person name="Cox R.J."/>
            <person name="Crous P.W."/>
            <person name="Spatafora J.W."/>
            <person name="Lail K."/>
            <person name="Amirebrahimi M."/>
            <person name="Lipzen A."/>
            <person name="Pangilinan J."/>
            <person name="Andreopoulos W."/>
            <person name="Hayes R.D."/>
            <person name="Ng V."/>
            <person name="Grigoriev I.V."/>
            <person name="Jackson S.A."/>
            <person name="Sutton T.D.S."/>
            <person name="Dobson A.D.W."/>
            <person name="Rama T."/>
        </authorList>
    </citation>
    <scope>NUCLEOTIDE SEQUENCE</scope>
    <source>
        <strain evidence="14">TRa018bII</strain>
    </source>
</reference>
<keyword evidence="5" id="KW-0678">Repressor</keyword>
<dbReference type="Pfam" id="PF09497">
    <property type="entry name" value="Med12"/>
    <property type="match status" value="1"/>
</dbReference>
<dbReference type="GO" id="GO:0003712">
    <property type="term" value="F:transcription coregulator activity"/>
    <property type="evidence" value="ECO:0007669"/>
    <property type="project" value="InterPro"/>
</dbReference>
<evidence type="ECO:0000256" key="5">
    <source>
        <dbReference type="ARBA" id="ARBA00022491"/>
    </source>
</evidence>
<feature type="compositionally biased region" description="Low complexity" evidence="12">
    <location>
        <begin position="1"/>
        <end position="19"/>
    </location>
</feature>
<organism evidence="14 15">
    <name type="scientific">Amylocarpus encephaloides</name>
    <dbReference type="NCBI Taxonomy" id="45428"/>
    <lineage>
        <taxon>Eukaryota</taxon>
        <taxon>Fungi</taxon>
        <taxon>Dikarya</taxon>
        <taxon>Ascomycota</taxon>
        <taxon>Pezizomycotina</taxon>
        <taxon>Leotiomycetes</taxon>
        <taxon>Helotiales</taxon>
        <taxon>Helotiales incertae sedis</taxon>
        <taxon>Amylocarpus</taxon>
    </lineage>
</organism>
<feature type="compositionally biased region" description="Polar residues" evidence="12">
    <location>
        <begin position="20"/>
        <end position="43"/>
    </location>
</feature>
<sequence>MTTRPPSGQRQSSQRSLSSTNVVQRPSPHRTLSQKFPSPSPTRRATDAFVDATIEGTEVAQGRHGAISRMGGSLLKLEISDGSNGDIVEPPNPATAVTPSRRATGTPHAQSQLSHGASTIHGLSPRDTQEGSPAEAGGVKPMPLPARPGQHAPPNSYAKVARPSTRNNTRKDMRPRPYTLEVPAAAPHYPPRGHVDFFPWTGNQAEDQFSEPVIRQGHFDKAQMTQNETGSARASLFPALKHKSGFQTLSSLFTTVLGQRRAHGQITTASTFKPPPRVTVTDTKREMWLKDLANPAISLRRLSRSIPHGIRGKVLLDHSMSKRIPIERAVWLAKCVGANELRSFRRKGVTGAFVMGGEAKWIKDFTISLEQFVESVTAGCGESDYKFRVNYAIQLAAHFYAERLVDRDHYMDWLVSCLENCAPLKLPIWILVTQIYWKDLLSYRKFGLRLSTALLNHYEETANHPDQDILAPLVDRLRILSKVLLISSPDNFVSPQTWAKHRDIIQSNLLTSSSETTIFKAIEYRNQRLLAAGGEEQLTSRQRLIQLLDTTLSELFSDQLIRKCWRVDQDKSMLLQVVLEWCGSLHRLGLSKIYIAGRLCRFWSSNGADITGALLEFLDSKTCTKQCHGAAIYHLIAELARSEHFSTARYLQWLVARGGLLRTPDFSPDGPCATRLVAELPTHSLTEGILTLHTTLLTRVDFLVDEEQSRKKICMAYMKETLFSVHRVSPSKSKRSSSHCCASDIASLLPQLSRSSKSEIGLWLRQKVRSQMQPKSLSPLNDWEAISRKTSSAVMTMDDFHAVRCYLELLEDHSMLADVLKVVATSGNAEVLASCSDTITLHLDILAAIGALLDLFDTLMARLRDFAEDQDSLPRGFLASLADLADRIPSKANFGRQLSQELALMDKKSAVGASSPVSDHAAALPTAETYTIDEIDKILVSGNSMDHSTLDRLFQKIVSNIESAPWGEASVKQRGYELLLTRLRLFGPQHFDTLLSSWLTRFLRRPDRPSIMIALAPLVSFGCLTLSDIVQCCDLALDGQSSTDEVTRAIIARELVEILLLEPFGNTVQAMREEEIYRLRIMRAHMQKDLPAQIICSIRRGLEQTCSAQHAKSYAIITGILQQSSSLQLLQRCALLQPNLVLRSLILPLLRQKDPQLVQYITTVVDQLLFPKEFHADVSIEATLNAVDVLTLPMCQLKLECMFANEDTAMSCGDEPRSSQLQALEGVVAAAVQSGKTSWVSILPMLEASIVQHLLRGLELQFLALFPSHKSADEDEDDARLVHAENLMHVMNSMSCSKSPVPTPRNSTNLAQEILITLNGVRLRLSASPNSQTTRRLVSTWIPLLISFVAHRAHEFEVSNAGHETRAKAILALSAILLELQLIDMSGSTGVDLMEQVFDLALCLVDSLPDEPRQQCIRTLNENTPSTDMHYLFSFQPSPSEWLVLSQNESSLGIPATPSSDLPDKRTQDKVKLTPLALRRWEMLGEPAPNIGRNDTSLSLSLFAARRG</sequence>
<evidence type="ECO:0000256" key="9">
    <source>
        <dbReference type="ARBA" id="ARBA00023242"/>
    </source>
</evidence>
<feature type="domain" description="Mediator complex subunit Med12" evidence="13">
    <location>
        <begin position="271"/>
        <end position="334"/>
    </location>
</feature>